<dbReference type="EMBL" id="JAAGRN010000002">
    <property type="protein sequence ID" value="NDY82204.1"/>
    <property type="molecule type" value="Genomic_DNA"/>
</dbReference>
<feature type="domain" description="Autotransporter" evidence="1">
    <location>
        <begin position="624"/>
        <end position="899"/>
    </location>
</feature>
<reference evidence="2" key="1">
    <citation type="submission" date="2020-02" db="EMBL/GenBank/DDBJ databases">
        <authorList>
            <person name="Chen W.-M."/>
        </authorList>
    </citation>
    <scope>NUCLEOTIDE SEQUENCE</scope>
    <source>
        <strain evidence="2">NBD-18</strain>
    </source>
</reference>
<sequence>MGGINTINNSGQISNNLNGDGIYNASGELENLINTNTVSGNGVGSGVSVGTSSTAYITTVTNSGAITGGASGYGVNVSSTYGTITTLNNRQGGNGAAATSTALSYNGKLPTNYNIIVASPTQYGQLIVTNPLTSTTTFGIYSGGVSGVAASTLASGTYSSVLSGVTTSNIAGSRTGTYGAYNWTLNNVSGTIWDLVVTGGGGGGGGGGSGSNNNTNSTSTIPDISSGTSVGLGSIGVTANPVLAGGTIVLSKGERSSQALSVLSSGGTIAAPTTGAAQLSGVLSGSGRLTFSGSGMTVLSGANTYTGGTVVDSGTLSLLGGTLGSGDVYVASGAQLMGTGSIAGSITVAGLFKPGNSPGYIGTNANVTMNNGSTYQQDIAGTTQASQASPVGATGYYSYLNITGGQFIINSGATLKPALSNLFNESESGYGSTPYTPVLGDRFRIVTADGGISGKFSNVTQPAELSAGTQFLTFYNVNGSNSIDLALIPTSYNTTIGTLSGNKNAQSIGGTLDKMVVASQAGTSNAAQDQLLYAVTGQNAAALPSYAQGLSGEVYAASVATIAQTTQRVQQSVLNRLGDTMGIGLPSLMTNPTGNTALMANTQAAMSGGVPTSAVSTNPNAEAKSFNNGNVWGDLAYQKANRSSDSYSGGWNSNLYQLVFGSDFYTENGMTVGGGLALSNTNLNPTYGSATIQQGSIFAYGKMPVQEFVVDGMASIGLNSSDISRSDVTGLSSGFRNKSVTGNDAMVSLGLSRPVDVDNFRITPFARVTWQVVTQSSVNEGDAASALSVKGFTGNGVRGMLGVAAGSKANNPMTEEFTYRAYVGVGADSSGVLNPTLNASLAGMSTNITTPNAGVTFVQAGLYGTAKIAGNAYAYIGLSGEVRSGQTLGVVNAGVRFQF</sequence>
<dbReference type="PROSITE" id="PS51208">
    <property type="entry name" value="AUTOTRANSPORTER"/>
    <property type="match status" value="1"/>
</dbReference>
<dbReference type="SUPFAM" id="SSF103515">
    <property type="entry name" value="Autotransporter"/>
    <property type="match status" value="1"/>
</dbReference>
<accession>A0A6B2QY15</accession>
<name>A0A6B2QY15_9BURK</name>
<dbReference type="Gene3D" id="2.40.128.130">
    <property type="entry name" value="Autotransporter beta-domain"/>
    <property type="match status" value="1"/>
</dbReference>
<gene>
    <name evidence="2" type="ORF">G3I67_03065</name>
</gene>
<dbReference type="InterPro" id="IPR005546">
    <property type="entry name" value="Autotransporte_beta"/>
</dbReference>
<dbReference type="AlphaFoldDB" id="A0A6B2QY15"/>
<comment type="caution">
    <text evidence="2">The sequence shown here is derived from an EMBL/GenBank/DDBJ whole genome shotgun (WGS) entry which is preliminary data.</text>
</comment>
<proteinExistence type="predicted"/>
<dbReference type="Pfam" id="PF03797">
    <property type="entry name" value="Autotransporter"/>
    <property type="match status" value="1"/>
</dbReference>
<protein>
    <submittedName>
        <fullName evidence="2">Autotransporter domain-containing protein</fullName>
    </submittedName>
</protein>
<dbReference type="InterPro" id="IPR036709">
    <property type="entry name" value="Autotransporte_beta_dom_sf"/>
</dbReference>
<dbReference type="RefSeq" id="WP_163651525.1">
    <property type="nucleotide sequence ID" value="NZ_JAAGRN010000002.1"/>
</dbReference>
<organism evidence="2">
    <name type="scientific">Sheuella amnicola</name>
    <dbReference type="NCBI Taxonomy" id="2707330"/>
    <lineage>
        <taxon>Bacteria</taxon>
        <taxon>Pseudomonadati</taxon>
        <taxon>Pseudomonadota</taxon>
        <taxon>Betaproteobacteria</taxon>
        <taxon>Burkholderiales</taxon>
        <taxon>Alcaligenaceae</taxon>
        <taxon>Sheuella</taxon>
    </lineage>
</organism>
<dbReference type="SMART" id="SM00869">
    <property type="entry name" value="Autotransporter"/>
    <property type="match status" value="1"/>
</dbReference>
<evidence type="ECO:0000259" key="1">
    <source>
        <dbReference type="PROSITE" id="PS51208"/>
    </source>
</evidence>
<evidence type="ECO:0000313" key="2">
    <source>
        <dbReference type="EMBL" id="NDY82204.1"/>
    </source>
</evidence>